<dbReference type="Proteomes" id="UP001501725">
    <property type="component" value="Unassembled WGS sequence"/>
</dbReference>
<name>A0ABP8HUA6_9BACT</name>
<dbReference type="RefSeq" id="WP_345258393.1">
    <property type="nucleotide sequence ID" value="NZ_BAABGY010000019.1"/>
</dbReference>
<evidence type="ECO:0000313" key="1">
    <source>
        <dbReference type="EMBL" id="GAA4344573.1"/>
    </source>
</evidence>
<reference evidence="2" key="1">
    <citation type="journal article" date="2019" name="Int. J. Syst. Evol. Microbiol.">
        <title>The Global Catalogue of Microorganisms (GCM) 10K type strain sequencing project: providing services to taxonomists for standard genome sequencing and annotation.</title>
        <authorList>
            <consortium name="The Broad Institute Genomics Platform"/>
            <consortium name="The Broad Institute Genome Sequencing Center for Infectious Disease"/>
            <person name="Wu L."/>
            <person name="Ma J."/>
        </authorList>
    </citation>
    <scope>NUCLEOTIDE SEQUENCE [LARGE SCALE GENOMIC DNA]</scope>
    <source>
        <strain evidence="2">JCM 17919</strain>
    </source>
</reference>
<accession>A0ABP8HUA6</accession>
<dbReference type="EMBL" id="BAABGY010000019">
    <property type="protein sequence ID" value="GAA4344573.1"/>
    <property type="molecule type" value="Genomic_DNA"/>
</dbReference>
<comment type="caution">
    <text evidence="1">The sequence shown here is derived from an EMBL/GenBank/DDBJ whole genome shotgun (WGS) entry which is preliminary data.</text>
</comment>
<sequence>MTKVVLGFGNSSKAPLKAWEPLHSDWKFCVLDCWSVVQKLEIPEEKVDEDAPTFFTDHSFFIEEPAVAVRFGADKYQYTETADIIRFRPDYQRLLHTEREAHLTSVLSELQGVDQLIVLADLSAPLTRSWGPGVLPAIAGAGASVTLVSLYPGALHGALATREAQAFSTALMEPGILHYTLFWDEVAQDCGHMSIASFFSVCEGLLADALGNVLRNEVPDPQWFHIV</sequence>
<keyword evidence="2" id="KW-1185">Reference proteome</keyword>
<evidence type="ECO:0000313" key="2">
    <source>
        <dbReference type="Proteomes" id="UP001501725"/>
    </source>
</evidence>
<organism evidence="1 2">
    <name type="scientific">Flaviaesturariibacter amylovorans</name>
    <dbReference type="NCBI Taxonomy" id="1084520"/>
    <lineage>
        <taxon>Bacteria</taxon>
        <taxon>Pseudomonadati</taxon>
        <taxon>Bacteroidota</taxon>
        <taxon>Chitinophagia</taxon>
        <taxon>Chitinophagales</taxon>
        <taxon>Chitinophagaceae</taxon>
        <taxon>Flaviaestuariibacter</taxon>
    </lineage>
</organism>
<protein>
    <submittedName>
        <fullName evidence="1">Uncharacterized protein</fullName>
    </submittedName>
</protein>
<gene>
    <name evidence="1" type="ORF">GCM10023184_46070</name>
</gene>
<proteinExistence type="predicted"/>